<evidence type="ECO:0000256" key="7">
    <source>
        <dbReference type="ARBA" id="ARBA00050849"/>
    </source>
</evidence>
<name>A0A5E4N5D8_9HEMI</name>
<keyword evidence="1 15" id="KW-0808">Transferase</keyword>
<comment type="catalytic activity">
    <reaction evidence="8">
        <text>serotonin + (5Z,8Z,11Z,14Z)-eicosatetraenoyl-CoA = N-[(5Z,8Z,11Z,14Z)-eicosatetraenoyl]-serotonin + CoA + H(+)</text>
        <dbReference type="Rhea" id="RHEA:51396"/>
        <dbReference type="ChEBI" id="CHEBI:15378"/>
        <dbReference type="ChEBI" id="CHEBI:57287"/>
        <dbReference type="ChEBI" id="CHEBI:57368"/>
        <dbReference type="ChEBI" id="CHEBI:132255"/>
        <dbReference type="ChEBI" id="CHEBI:350546"/>
    </reaction>
    <physiologicalReaction direction="left-to-right" evidence="8">
        <dbReference type="Rhea" id="RHEA:51397"/>
    </physiologicalReaction>
</comment>
<sequence length="238" mass="27207">MCHRKSYTIVRSECKMSETEGKFNIVPMAPDDKPIIVGFIKEFFFRREPLVVSSKISEDAESMEKLETFGLRALDTGIVFKAVSDNGDLMGVILNEIITRDGTEHNNDDDNHQHQEDSVSFKKFRNLFQKAKRESDIFGKYPEVERIMHIKIVAVDDAFKGRGVCTALFDKTKELALENQCPMVHVECSSHFSAAAAKKLGYQCIYFLRYKEFKDEDGQAMFTPPPPHEQFKVLVLPV</sequence>
<comment type="catalytic activity">
    <reaction evidence="9">
        <text>dopamine + acetyl-CoA = N-acetyldopamine + CoA + H(+)</text>
        <dbReference type="Rhea" id="RHEA:51388"/>
        <dbReference type="ChEBI" id="CHEBI:15378"/>
        <dbReference type="ChEBI" id="CHEBI:57287"/>
        <dbReference type="ChEBI" id="CHEBI:57288"/>
        <dbReference type="ChEBI" id="CHEBI:59905"/>
        <dbReference type="ChEBI" id="CHEBI:125678"/>
    </reaction>
    <physiologicalReaction direction="left-to-right" evidence="9">
        <dbReference type="Rhea" id="RHEA:51389"/>
    </physiologicalReaction>
</comment>
<comment type="catalytic activity">
    <reaction evidence="11">
        <text>serotonin + hexadecanoyl-CoA = N-hexadecanoyl-serotonin + CoA + H(+)</text>
        <dbReference type="Rhea" id="RHEA:51384"/>
        <dbReference type="ChEBI" id="CHEBI:15378"/>
        <dbReference type="ChEBI" id="CHEBI:57287"/>
        <dbReference type="ChEBI" id="CHEBI:57379"/>
        <dbReference type="ChEBI" id="CHEBI:134059"/>
        <dbReference type="ChEBI" id="CHEBI:350546"/>
    </reaction>
    <physiologicalReaction direction="left-to-right" evidence="11">
        <dbReference type="Rhea" id="RHEA:51385"/>
    </physiologicalReaction>
</comment>
<evidence type="ECO:0000256" key="11">
    <source>
        <dbReference type="ARBA" id="ARBA00052178"/>
    </source>
</evidence>
<evidence type="ECO:0000256" key="4">
    <source>
        <dbReference type="ARBA" id="ARBA00038182"/>
    </source>
</evidence>
<evidence type="ECO:0000313" key="15">
    <source>
        <dbReference type="EMBL" id="VVC39909.1"/>
    </source>
</evidence>
<dbReference type="Pfam" id="PF00583">
    <property type="entry name" value="Acetyltransf_1"/>
    <property type="match status" value="1"/>
</dbReference>
<comment type="catalytic activity">
    <reaction evidence="10">
        <text>serotonin + (9Z)-octadecenoyl-CoA = N-(9Z-octadecenoyl)-serotonin + CoA + H(+)</text>
        <dbReference type="Rhea" id="RHEA:51392"/>
        <dbReference type="ChEBI" id="CHEBI:15378"/>
        <dbReference type="ChEBI" id="CHEBI:57287"/>
        <dbReference type="ChEBI" id="CHEBI:57387"/>
        <dbReference type="ChEBI" id="CHEBI:134064"/>
        <dbReference type="ChEBI" id="CHEBI:350546"/>
    </reaction>
    <physiologicalReaction direction="left-to-right" evidence="10">
        <dbReference type="Rhea" id="RHEA:51393"/>
    </physiologicalReaction>
</comment>
<evidence type="ECO:0000256" key="2">
    <source>
        <dbReference type="ARBA" id="ARBA00023315"/>
    </source>
</evidence>
<dbReference type="EC" id="2.3.1.87" evidence="5"/>
<dbReference type="PANTHER" id="PTHR20905">
    <property type="entry name" value="N-ACETYLTRANSFERASE-RELATED"/>
    <property type="match status" value="1"/>
</dbReference>
<comment type="catalytic activity">
    <reaction evidence="13">
        <text>serotonin + acetyl-CoA = N-acetylserotonin + CoA + H(+)</text>
        <dbReference type="Rhea" id="RHEA:25217"/>
        <dbReference type="ChEBI" id="CHEBI:15378"/>
        <dbReference type="ChEBI" id="CHEBI:17697"/>
        <dbReference type="ChEBI" id="CHEBI:57287"/>
        <dbReference type="ChEBI" id="CHEBI:57288"/>
        <dbReference type="ChEBI" id="CHEBI:350546"/>
        <dbReference type="EC" id="2.3.1.87"/>
    </reaction>
    <physiologicalReaction direction="left-to-right" evidence="13">
        <dbReference type="Rhea" id="RHEA:25218"/>
    </physiologicalReaction>
</comment>
<evidence type="ECO:0000256" key="9">
    <source>
        <dbReference type="ARBA" id="ARBA00051711"/>
    </source>
</evidence>
<dbReference type="PANTHER" id="PTHR20905:SF1">
    <property type="entry name" value="AT07410P-RELATED"/>
    <property type="match status" value="1"/>
</dbReference>
<dbReference type="InterPro" id="IPR000182">
    <property type="entry name" value="GNAT_dom"/>
</dbReference>
<comment type="similarity">
    <text evidence="4">Belongs to the acetyltransferase family. AANAT subfamily.</text>
</comment>
<dbReference type="AlphaFoldDB" id="A0A5E4N5D8"/>
<evidence type="ECO:0000259" key="14">
    <source>
        <dbReference type="Pfam" id="PF00583"/>
    </source>
</evidence>
<evidence type="ECO:0000256" key="3">
    <source>
        <dbReference type="ARBA" id="ARBA00037926"/>
    </source>
</evidence>
<proteinExistence type="inferred from homology"/>
<evidence type="ECO:0000256" key="13">
    <source>
        <dbReference type="ARBA" id="ARBA00052491"/>
    </source>
</evidence>
<keyword evidence="2 15" id="KW-0012">Acyltransferase</keyword>
<keyword evidence="16" id="KW-1185">Reference proteome</keyword>
<reference evidence="15 16" key="1">
    <citation type="submission" date="2019-08" db="EMBL/GenBank/DDBJ databases">
        <authorList>
            <person name="Alioto T."/>
            <person name="Alioto T."/>
            <person name="Gomez Garrido J."/>
        </authorList>
    </citation>
    <scope>NUCLEOTIDE SEQUENCE [LARGE SCALE GENOMIC DNA]</scope>
</reference>
<evidence type="ECO:0000256" key="6">
    <source>
        <dbReference type="ARBA" id="ARBA00050189"/>
    </source>
</evidence>
<comment type="catalytic activity">
    <reaction evidence="6">
        <text>dopamine + (9Z)-octadecenoyl-CoA = N-(9Z-octadecanoyl)-dopamine + CoA + H(+)</text>
        <dbReference type="Rhea" id="RHEA:51380"/>
        <dbReference type="ChEBI" id="CHEBI:15378"/>
        <dbReference type="ChEBI" id="CHEBI:31883"/>
        <dbReference type="ChEBI" id="CHEBI:57287"/>
        <dbReference type="ChEBI" id="CHEBI:57387"/>
        <dbReference type="ChEBI" id="CHEBI:59905"/>
    </reaction>
    <physiologicalReaction direction="left-to-right" evidence="6">
        <dbReference type="Rhea" id="RHEA:51381"/>
    </physiologicalReaction>
</comment>
<accession>A0A5E4N5D8</accession>
<dbReference type="FunFam" id="3.40.630.30:FF:000046">
    <property type="entry name" value="Dopamine N-acetyltransferase"/>
    <property type="match status" value="1"/>
</dbReference>
<comment type="catalytic activity">
    <reaction evidence="12">
        <text>dopamine + hexadecanoyl-CoA = N-hexadecanoyl-dopamine + CoA + H(+)</text>
        <dbReference type="Rhea" id="RHEA:51376"/>
        <dbReference type="ChEBI" id="CHEBI:15378"/>
        <dbReference type="ChEBI" id="CHEBI:57287"/>
        <dbReference type="ChEBI" id="CHEBI:57379"/>
        <dbReference type="ChEBI" id="CHEBI:59905"/>
        <dbReference type="ChEBI" id="CHEBI:134058"/>
    </reaction>
    <physiologicalReaction direction="left-to-right" evidence="12">
        <dbReference type="Rhea" id="RHEA:51377"/>
    </physiologicalReaction>
</comment>
<comment type="catalytic activity">
    <reaction evidence="7">
        <text>serotonin + octadecanoyl-CoA = N-octadecanoyl-serotonin + CoA + H(+)</text>
        <dbReference type="Rhea" id="RHEA:51400"/>
        <dbReference type="ChEBI" id="CHEBI:15378"/>
        <dbReference type="ChEBI" id="CHEBI:57287"/>
        <dbReference type="ChEBI" id="CHEBI:57394"/>
        <dbReference type="ChEBI" id="CHEBI:134065"/>
        <dbReference type="ChEBI" id="CHEBI:350546"/>
    </reaction>
    <physiologicalReaction direction="left-to-right" evidence="7">
        <dbReference type="Rhea" id="RHEA:51401"/>
    </physiologicalReaction>
</comment>
<dbReference type="Gene3D" id="3.40.630.30">
    <property type="match status" value="1"/>
</dbReference>
<protein>
    <recommendedName>
        <fullName evidence="5">aralkylamine N-acetyltransferase</fullName>
        <ecNumber evidence="5">2.3.1.87</ecNumber>
    </recommendedName>
</protein>
<evidence type="ECO:0000313" key="16">
    <source>
        <dbReference type="Proteomes" id="UP000325440"/>
    </source>
</evidence>
<organism evidence="15 16">
    <name type="scientific">Cinara cedri</name>
    <dbReference type="NCBI Taxonomy" id="506608"/>
    <lineage>
        <taxon>Eukaryota</taxon>
        <taxon>Metazoa</taxon>
        <taxon>Ecdysozoa</taxon>
        <taxon>Arthropoda</taxon>
        <taxon>Hexapoda</taxon>
        <taxon>Insecta</taxon>
        <taxon>Pterygota</taxon>
        <taxon>Neoptera</taxon>
        <taxon>Paraneoptera</taxon>
        <taxon>Hemiptera</taxon>
        <taxon>Sternorrhyncha</taxon>
        <taxon>Aphidomorpha</taxon>
        <taxon>Aphidoidea</taxon>
        <taxon>Aphididae</taxon>
        <taxon>Lachninae</taxon>
        <taxon>Cinara</taxon>
    </lineage>
</organism>
<dbReference type="GO" id="GO:0004059">
    <property type="term" value="F:aralkylamine N-acetyltransferase activity"/>
    <property type="evidence" value="ECO:0007669"/>
    <property type="project" value="UniProtKB-EC"/>
</dbReference>
<dbReference type="EMBL" id="CABPRJ010001898">
    <property type="protein sequence ID" value="VVC39909.1"/>
    <property type="molecule type" value="Genomic_DNA"/>
</dbReference>
<dbReference type="SUPFAM" id="SSF55729">
    <property type="entry name" value="Acyl-CoA N-acyltransferases (Nat)"/>
    <property type="match status" value="1"/>
</dbReference>
<evidence type="ECO:0000256" key="8">
    <source>
        <dbReference type="ARBA" id="ARBA00051284"/>
    </source>
</evidence>
<dbReference type="Proteomes" id="UP000325440">
    <property type="component" value="Unassembled WGS sequence"/>
</dbReference>
<gene>
    <name evidence="15" type="ORF">CINCED_3A010096</name>
</gene>
<feature type="domain" description="N-acetyltransferase" evidence="14">
    <location>
        <begin position="141"/>
        <end position="202"/>
    </location>
</feature>
<dbReference type="InterPro" id="IPR016181">
    <property type="entry name" value="Acyl_CoA_acyltransferase"/>
</dbReference>
<evidence type="ECO:0000256" key="12">
    <source>
        <dbReference type="ARBA" id="ARBA00052335"/>
    </source>
</evidence>
<evidence type="ECO:0000256" key="5">
    <source>
        <dbReference type="ARBA" id="ARBA00039114"/>
    </source>
</evidence>
<comment type="pathway">
    <text evidence="3">Aromatic compound metabolism; melatonin biosynthesis; melatonin from serotonin: step 1/2.</text>
</comment>
<evidence type="ECO:0000256" key="10">
    <source>
        <dbReference type="ARBA" id="ARBA00051823"/>
    </source>
</evidence>
<evidence type="ECO:0000256" key="1">
    <source>
        <dbReference type="ARBA" id="ARBA00022679"/>
    </source>
</evidence>
<dbReference type="OrthoDB" id="41532at2759"/>
<dbReference type="CDD" id="cd04301">
    <property type="entry name" value="NAT_SF"/>
    <property type="match status" value="1"/>
</dbReference>